<reference evidence="2" key="1">
    <citation type="submission" date="2014-09" db="EMBL/GenBank/DDBJ databases">
        <authorList>
            <person name="Magalhaes I.L.F."/>
            <person name="Oliveira U."/>
            <person name="Santos F.R."/>
            <person name="Vidigal T.H.D.A."/>
            <person name="Brescovit A.D."/>
            <person name="Santos A.J."/>
        </authorList>
    </citation>
    <scope>NUCLEOTIDE SEQUENCE</scope>
    <source>
        <tissue evidence="2">Shoot tissue taken approximately 20 cm above the soil surface</tissue>
    </source>
</reference>
<accession>A0A0A9BPG1</accession>
<evidence type="ECO:0000313" key="2">
    <source>
        <dbReference type="EMBL" id="JAD65864.1"/>
    </source>
</evidence>
<dbReference type="EMBL" id="GBRH01232031">
    <property type="protein sequence ID" value="JAD65864.1"/>
    <property type="molecule type" value="Transcribed_RNA"/>
</dbReference>
<dbReference type="AlphaFoldDB" id="A0A0A9BPG1"/>
<organism evidence="2">
    <name type="scientific">Arundo donax</name>
    <name type="common">Giant reed</name>
    <name type="synonym">Donax arundinaceus</name>
    <dbReference type="NCBI Taxonomy" id="35708"/>
    <lineage>
        <taxon>Eukaryota</taxon>
        <taxon>Viridiplantae</taxon>
        <taxon>Streptophyta</taxon>
        <taxon>Embryophyta</taxon>
        <taxon>Tracheophyta</taxon>
        <taxon>Spermatophyta</taxon>
        <taxon>Magnoliopsida</taxon>
        <taxon>Liliopsida</taxon>
        <taxon>Poales</taxon>
        <taxon>Poaceae</taxon>
        <taxon>PACMAD clade</taxon>
        <taxon>Arundinoideae</taxon>
        <taxon>Arundineae</taxon>
        <taxon>Arundo</taxon>
    </lineage>
</organism>
<keyword evidence="1" id="KW-1133">Transmembrane helix</keyword>
<sequence length="68" mass="7611">MCIHVQINIPTYYLVGLPLPITGAVNLLGMLIFCCLPISLNNNNRKKSITPFRSEKKLSTLSSKLELH</sequence>
<keyword evidence="1" id="KW-0472">Membrane</keyword>
<evidence type="ECO:0000256" key="1">
    <source>
        <dbReference type="SAM" id="Phobius"/>
    </source>
</evidence>
<proteinExistence type="predicted"/>
<name>A0A0A9BPG1_ARUDO</name>
<keyword evidence="1" id="KW-0812">Transmembrane</keyword>
<feature type="transmembrane region" description="Helical" evidence="1">
    <location>
        <begin position="12"/>
        <end position="38"/>
    </location>
</feature>
<reference evidence="2" key="2">
    <citation type="journal article" date="2015" name="Data Brief">
        <title>Shoot transcriptome of the giant reed, Arundo donax.</title>
        <authorList>
            <person name="Barrero R.A."/>
            <person name="Guerrero F.D."/>
            <person name="Moolhuijzen P."/>
            <person name="Goolsby J.A."/>
            <person name="Tidwell J."/>
            <person name="Bellgard S.E."/>
            <person name="Bellgard M.I."/>
        </authorList>
    </citation>
    <scope>NUCLEOTIDE SEQUENCE</scope>
    <source>
        <tissue evidence="2">Shoot tissue taken approximately 20 cm above the soil surface</tissue>
    </source>
</reference>
<protein>
    <submittedName>
        <fullName evidence="2">Uncharacterized protein</fullName>
    </submittedName>
</protein>